<dbReference type="RefSeq" id="WP_002572377.1">
    <property type="nucleotide sequence ID" value="NZ_CBCSIM010000025.1"/>
</dbReference>
<evidence type="ECO:0000256" key="1">
    <source>
        <dbReference type="SAM" id="Phobius"/>
    </source>
</evidence>
<comment type="caution">
    <text evidence="2">The sequence shown here is derived from an EMBL/GenBank/DDBJ whole genome shotgun (WGS) entry which is preliminary data.</text>
</comment>
<name>A0A414ASZ1_9FIRM</name>
<keyword evidence="1" id="KW-0812">Transmembrane</keyword>
<accession>A0A414ASZ1</accession>
<dbReference type="EMBL" id="QSHZ01000020">
    <property type="protein sequence ID" value="RHC54646.1"/>
    <property type="molecule type" value="Genomic_DNA"/>
</dbReference>
<reference evidence="2 3" key="1">
    <citation type="submission" date="2018-08" db="EMBL/GenBank/DDBJ databases">
        <title>A genome reference for cultivated species of the human gut microbiota.</title>
        <authorList>
            <person name="Zou Y."/>
            <person name="Xue W."/>
            <person name="Luo G."/>
        </authorList>
    </citation>
    <scope>NUCLEOTIDE SEQUENCE [LARGE SCALE GENOMIC DNA]</scope>
    <source>
        <strain evidence="2 3">AM35-14</strain>
    </source>
</reference>
<feature type="transmembrane region" description="Helical" evidence="1">
    <location>
        <begin position="67"/>
        <end position="86"/>
    </location>
</feature>
<protein>
    <submittedName>
        <fullName evidence="2">Uncharacterized protein</fullName>
    </submittedName>
</protein>
<gene>
    <name evidence="2" type="ORF">DW839_18275</name>
</gene>
<dbReference type="AlphaFoldDB" id="A0A414ASZ1"/>
<keyword evidence="1" id="KW-0472">Membrane</keyword>
<evidence type="ECO:0000313" key="3">
    <source>
        <dbReference type="Proteomes" id="UP000283975"/>
    </source>
</evidence>
<proteinExistence type="predicted"/>
<sequence length="91" mass="10245">MLKEIKTSCYEPLYTLTEAEKIIDLQRSRRSKNQKRVSICFFKQRACGALMIVFGCVVAVIDNTAGMAAIVCIAIGIGLVITRQIVMMFRR</sequence>
<dbReference type="Proteomes" id="UP000283975">
    <property type="component" value="Unassembled WGS sequence"/>
</dbReference>
<organism evidence="2 3">
    <name type="scientific">Enterocloster bolteae</name>
    <dbReference type="NCBI Taxonomy" id="208479"/>
    <lineage>
        <taxon>Bacteria</taxon>
        <taxon>Bacillati</taxon>
        <taxon>Bacillota</taxon>
        <taxon>Clostridia</taxon>
        <taxon>Lachnospirales</taxon>
        <taxon>Lachnospiraceae</taxon>
        <taxon>Enterocloster</taxon>
    </lineage>
</organism>
<keyword evidence="1" id="KW-1133">Transmembrane helix</keyword>
<feature type="transmembrane region" description="Helical" evidence="1">
    <location>
        <begin position="37"/>
        <end position="61"/>
    </location>
</feature>
<evidence type="ECO:0000313" key="2">
    <source>
        <dbReference type="EMBL" id="RHC54646.1"/>
    </source>
</evidence>